<feature type="compositionally biased region" description="Basic and acidic residues" evidence="1">
    <location>
        <begin position="59"/>
        <end position="74"/>
    </location>
</feature>
<comment type="caution">
    <text evidence="2">The sequence shown here is derived from an EMBL/GenBank/DDBJ whole genome shotgun (WGS) entry which is preliminary data.</text>
</comment>
<keyword evidence="3" id="KW-1185">Reference proteome</keyword>
<evidence type="ECO:0000313" key="2">
    <source>
        <dbReference type="EMBL" id="GAA4201197.1"/>
    </source>
</evidence>
<dbReference type="EMBL" id="BAABAQ010000011">
    <property type="protein sequence ID" value="GAA4201197.1"/>
    <property type="molecule type" value="Genomic_DNA"/>
</dbReference>
<protein>
    <recommendedName>
        <fullName evidence="4">Secreted protein</fullName>
    </recommendedName>
</protein>
<gene>
    <name evidence="2" type="ORF">GCM10022252_55540</name>
</gene>
<evidence type="ECO:0000256" key="1">
    <source>
        <dbReference type="SAM" id="MobiDB-lite"/>
    </source>
</evidence>
<dbReference type="Proteomes" id="UP001501251">
    <property type="component" value="Unassembled WGS sequence"/>
</dbReference>
<sequence>MSWIIAAVSLVLAGLAVLALLTVRVLRAAAELGREIDRTEGRLEPVRVLFGDRTATVRGQRDESVSRGAYDRGQRPHVARRKDV</sequence>
<feature type="region of interest" description="Disordered" evidence="1">
    <location>
        <begin position="59"/>
        <end position="84"/>
    </location>
</feature>
<name>A0ABP8B9C1_9ACTN</name>
<organism evidence="2 3">
    <name type="scientific">Streptosporangium oxazolinicum</name>
    <dbReference type="NCBI Taxonomy" id="909287"/>
    <lineage>
        <taxon>Bacteria</taxon>
        <taxon>Bacillati</taxon>
        <taxon>Actinomycetota</taxon>
        <taxon>Actinomycetes</taxon>
        <taxon>Streptosporangiales</taxon>
        <taxon>Streptosporangiaceae</taxon>
        <taxon>Streptosporangium</taxon>
    </lineage>
</organism>
<reference evidence="3" key="1">
    <citation type="journal article" date="2019" name="Int. J. Syst. Evol. Microbiol.">
        <title>The Global Catalogue of Microorganisms (GCM) 10K type strain sequencing project: providing services to taxonomists for standard genome sequencing and annotation.</title>
        <authorList>
            <consortium name="The Broad Institute Genomics Platform"/>
            <consortium name="The Broad Institute Genome Sequencing Center for Infectious Disease"/>
            <person name="Wu L."/>
            <person name="Ma J."/>
        </authorList>
    </citation>
    <scope>NUCLEOTIDE SEQUENCE [LARGE SCALE GENOMIC DNA]</scope>
    <source>
        <strain evidence="3">JCM 17388</strain>
    </source>
</reference>
<accession>A0ABP8B9C1</accession>
<feature type="compositionally biased region" description="Basic residues" evidence="1">
    <location>
        <begin position="75"/>
        <end position="84"/>
    </location>
</feature>
<proteinExistence type="predicted"/>
<evidence type="ECO:0008006" key="4">
    <source>
        <dbReference type="Google" id="ProtNLM"/>
    </source>
</evidence>
<evidence type="ECO:0000313" key="3">
    <source>
        <dbReference type="Proteomes" id="UP001501251"/>
    </source>
</evidence>